<evidence type="ECO:0000313" key="1">
    <source>
        <dbReference type="EMBL" id="OJF99403.1"/>
    </source>
</evidence>
<proteinExistence type="predicted"/>
<comment type="caution">
    <text evidence="1">The sequence shown here is derived from an EMBL/GenBank/DDBJ whole genome shotgun (WGS) entry which is preliminary data.</text>
</comment>
<keyword evidence="2" id="KW-1185">Reference proteome</keyword>
<dbReference type="AlphaFoldDB" id="A0A657LWH7"/>
<dbReference type="EMBL" id="LSRP01000071">
    <property type="protein sequence ID" value="OJF99403.1"/>
    <property type="molecule type" value="Genomic_DNA"/>
</dbReference>
<dbReference type="Pfam" id="PF20293">
    <property type="entry name" value="MC6"/>
    <property type="match status" value="1"/>
</dbReference>
<accession>A0A657LWH7</accession>
<dbReference type="OrthoDB" id="4555046at2"/>
<organism evidence="1 2">
    <name type="scientific">Pararhizobium antarcticum</name>
    <dbReference type="NCBI Taxonomy" id="1798805"/>
    <lineage>
        <taxon>Bacteria</taxon>
        <taxon>Pseudomonadati</taxon>
        <taxon>Pseudomonadota</taxon>
        <taxon>Alphaproteobacteria</taxon>
        <taxon>Hyphomicrobiales</taxon>
        <taxon>Rhizobiaceae</taxon>
        <taxon>Rhizobium/Agrobacterium group</taxon>
        <taxon>Pararhizobium</taxon>
    </lineage>
</organism>
<dbReference type="Proteomes" id="UP000182661">
    <property type="component" value="Unassembled WGS sequence"/>
</dbReference>
<evidence type="ECO:0000313" key="2">
    <source>
        <dbReference type="Proteomes" id="UP000182661"/>
    </source>
</evidence>
<reference evidence="1 2" key="1">
    <citation type="submission" date="2016-02" db="EMBL/GenBank/DDBJ databases">
        <title>Genome sequencing of a beta-galactosidase producing bacteria Rhizobium sp. 59.</title>
        <authorList>
            <person name="Wang D."/>
            <person name="Kot W."/>
            <person name="Qin Y."/>
            <person name="Hansen L."/>
            <person name="Naqvi K."/>
            <person name="Rensing C."/>
        </authorList>
    </citation>
    <scope>NUCLEOTIDE SEQUENCE [LARGE SCALE GENOMIC DNA]</scope>
    <source>
        <strain evidence="1 2">59</strain>
    </source>
</reference>
<gene>
    <name evidence="1" type="ORF">AX760_13025</name>
</gene>
<dbReference type="InterPro" id="IPR046897">
    <property type="entry name" value="ABC-3C_MC6"/>
</dbReference>
<name>A0A657LWH7_9HYPH</name>
<sequence length="83" mass="9157">MILPGKHLKPDRALLTIGSEILAVMTKGTSTVSMVWDDVRALRNKQDYASPLPFDWFILALSLLYAMGAVDLDGDNLTRVVLP</sequence>
<protein>
    <submittedName>
        <fullName evidence="1">Uncharacterized protein</fullName>
    </submittedName>
</protein>
<dbReference type="RefSeq" id="WP_071832150.1">
    <property type="nucleotide sequence ID" value="NZ_LSRP01000071.1"/>
</dbReference>